<proteinExistence type="predicted"/>
<dbReference type="AlphaFoldDB" id="A0A183NL30"/>
<name>A0A183NL30_9TREM</name>
<gene>
    <name evidence="1" type="ORF">SMTD_LOCUS2817</name>
</gene>
<dbReference type="PANTHER" id="PTHR19446">
    <property type="entry name" value="REVERSE TRANSCRIPTASES"/>
    <property type="match status" value="1"/>
</dbReference>
<dbReference type="EMBL" id="UZAL01004269">
    <property type="protein sequence ID" value="VDO89761.1"/>
    <property type="molecule type" value="Genomic_DNA"/>
</dbReference>
<evidence type="ECO:0000313" key="1">
    <source>
        <dbReference type="EMBL" id="VDO89761.1"/>
    </source>
</evidence>
<sequence>MEAAHRDFLIGVTPPTNGEISMAIRQIKSGKAAGPDNILADALKSDIKVVANMLHILFRKIWEEEQVPTDWREGQLIRIPKKEDTSKCGKYRDTTIL</sequence>
<keyword evidence="2" id="KW-1185">Reference proteome</keyword>
<accession>A0A183NL30</accession>
<evidence type="ECO:0000313" key="2">
    <source>
        <dbReference type="Proteomes" id="UP000269396"/>
    </source>
</evidence>
<dbReference type="Proteomes" id="UP000269396">
    <property type="component" value="Unassembled WGS sequence"/>
</dbReference>
<protein>
    <submittedName>
        <fullName evidence="1">Uncharacterized protein</fullName>
    </submittedName>
</protein>
<organism evidence="1 2">
    <name type="scientific">Schistosoma mattheei</name>
    <dbReference type="NCBI Taxonomy" id="31246"/>
    <lineage>
        <taxon>Eukaryota</taxon>
        <taxon>Metazoa</taxon>
        <taxon>Spiralia</taxon>
        <taxon>Lophotrochozoa</taxon>
        <taxon>Platyhelminthes</taxon>
        <taxon>Trematoda</taxon>
        <taxon>Digenea</taxon>
        <taxon>Strigeidida</taxon>
        <taxon>Schistosomatoidea</taxon>
        <taxon>Schistosomatidae</taxon>
        <taxon>Schistosoma</taxon>
    </lineage>
</organism>
<reference evidence="1 2" key="1">
    <citation type="submission" date="2018-11" db="EMBL/GenBank/DDBJ databases">
        <authorList>
            <consortium name="Pathogen Informatics"/>
        </authorList>
    </citation>
    <scope>NUCLEOTIDE SEQUENCE [LARGE SCALE GENOMIC DNA]</scope>
    <source>
        <strain>Denwood</strain>
        <strain evidence="2">Zambia</strain>
    </source>
</reference>